<keyword evidence="2 5" id="KW-0732">Signal</keyword>
<name>A0ABD7VJX3_PSEFL</name>
<dbReference type="Proteomes" id="UP000325779">
    <property type="component" value="Unassembled WGS sequence"/>
</dbReference>
<dbReference type="PANTHER" id="PTHR10963">
    <property type="entry name" value="GLYCOSYL HYDROLASE-RELATED"/>
    <property type="match status" value="1"/>
</dbReference>
<proteinExistence type="inferred from homology"/>
<dbReference type="InterPro" id="IPR016287">
    <property type="entry name" value="Beta_agarase"/>
</dbReference>
<dbReference type="InterPro" id="IPR000757">
    <property type="entry name" value="Beta-glucanase-like"/>
</dbReference>
<evidence type="ECO:0000259" key="6">
    <source>
        <dbReference type="PROSITE" id="PS51762"/>
    </source>
</evidence>
<sequence length="495" mass="55061">MFRQYVLTVLWLMLSAGVQINAHASADLPVTDGLVLWLDGADAVHMTLDAQHRVSRWHDKSGQSNDVSLDDPAAASLPLRVENALNGHSVLRFNGASAFTGQAIRTAKGSVTVFVVSRRLPDQAGGKAWQRLFSSRPQLADNDNVAPNFGLSVQQTGAYAPTVAFLETTNVPIGPFAVARNVVGTSEILRGDIAEVLVYDRLLASQAERQQVSDYLSKKWSVTLPQPSTAWTRTGPLGPTPERTNANLPLSDQANAGKWVLDTRLSDEFNGNAIDATRWHVNNATGTDSLGRKPALFLPENAKVANGNLNISFRKQTLPEKYVRLGYKDYSSAMVRTIERGLYGYYETRAKPMNSAGSSAFWLAWTGLPDNATEIDIFEIGGKTLNGKFDVMYNMNAHVWATPQSDEHLSDGSTWIAPWRLANTFHVYGFDWRADTLRWYVDGVLVREAKNTHWFFPMQIVFDSEAMWDWFGVVDDADLPSTFRVDYVKVWTQRP</sequence>
<dbReference type="InterPro" id="IPR013320">
    <property type="entry name" value="ConA-like_dom_sf"/>
</dbReference>
<dbReference type="Gene3D" id="2.60.120.200">
    <property type="match status" value="1"/>
</dbReference>
<feature type="domain" description="GH16" evidence="6">
    <location>
        <begin position="241"/>
        <end position="495"/>
    </location>
</feature>
<comment type="caution">
    <text evidence="7">The sequence shown here is derived from an EMBL/GenBank/DDBJ whole genome shotgun (WGS) entry which is preliminary data.</text>
</comment>
<organism evidence="7 8">
    <name type="scientific">Pseudomonas fluorescens</name>
    <dbReference type="NCBI Taxonomy" id="294"/>
    <lineage>
        <taxon>Bacteria</taxon>
        <taxon>Pseudomonadati</taxon>
        <taxon>Pseudomonadota</taxon>
        <taxon>Gammaproteobacteria</taxon>
        <taxon>Pseudomonadales</taxon>
        <taxon>Pseudomonadaceae</taxon>
        <taxon>Pseudomonas</taxon>
    </lineage>
</organism>
<evidence type="ECO:0000313" key="7">
    <source>
        <dbReference type="EMBL" id="VVP23779.1"/>
    </source>
</evidence>
<gene>
    <name evidence="7" type="ORF">PS732_04017</name>
</gene>
<evidence type="ECO:0000313" key="8">
    <source>
        <dbReference type="Proteomes" id="UP000325779"/>
    </source>
</evidence>
<dbReference type="CDD" id="cd02178">
    <property type="entry name" value="GH16_beta_agarase"/>
    <property type="match status" value="1"/>
</dbReference>
<evidence type="ECO:0000256" key="1">
    <source>
        <dbReference type="ARBA" id="ARBA00006865"/>
    </source>
</evidence>
<dbReference type="Pfam" id="PF00722">
    <property type="entry name" value="Glyco_hydro_16"/>
    <property type="match status" value="1"/>
</dbReference>
<dbReference type="PANTHER" id="PTHR10963:SF55">
    <property type="entry name" value="GLYCOSIDE HYDROLASE FAMILY 16 PROTEIN"/>
    <property type="match status" value="1"/>
</dbReference>
<dbReference type="RefSeq" id="WP_224790587.1">
    <property type="nucleotide sequence ID" value="NZ_CABVIJ010000019.1"/>
</dbReference>
<evidence type="ECO:0000256" key="3">
    <source>
        <dbReference type="ARBA" id="ARBA00022801"/>
    </source>
</evidence>
<dbReference type="AlphaFoldDB" id="A0ABD7VJX3"/>
<dbReference type="InterPro" id="IPR050546">
    <property type="entry name" value="Glycosyl_Hydrlase_16"/>
</dbReference>
<evidence type="ECO:0000256" key="4">
    <source>
        <dbReference type="ARBA" id="ARBA00023295"/>
    </source>
</evidence>
<dbReference type="EMBL" id="CABVIJ010000019">
    <property type="protein sequence ID" value="VVP23779.1"/>
    <property type="molecule type" value="Genomic_DNA"/>
</dbReference>
<keyword evidence="3" id="KW-0378">Hydrolase</keyword>
<keyword evidence="4" id="KW-0326">Glycosidase</keyword>
<evidence type="ECO:0000256" key="5">
    <source>
        <dbReference type="SAM" id="SignalP"/>
    </source>
</evidence>
<evidence type="ECO:0000256" key="2">
    <source>
        <dbReference type="ARBA" id="ARBA00022729"/>
    </source>
</evidence>
<protein>
    <recommendedName>
        <fullName evidence="6">GH16 domain-containing protein</fullName>
    </recommendedName>
</protein>
<comment type="similarity">
    <text evidence="1">Belongs to the glycosyl hydrolase 16 family.</text>
</comment>
<accession>A0ABD7VJX3</accession>
<feature type="chain" id="PRO_5044897175" description="GH16 domain-containing protein" evidence="5">
    <location>
        <begin position="25"/>
        <end position="495"/>
    </location>
</feature>
<reference evidence="7 8" key="1">
    <citation type="submission" date="2019-09" db="EMBL/GenBank/DDBJ databases">
        <authorList>
            <person name="Chandra G."/>
            <person name="Truman W A."/>
        </authorList>
    </citation>
    <scope>NUCLEOTIDE SEQUENCE [LARGE SCALE GENOMIC DNA]</scope>
    <source>
        <strain evidence="7">PS732</strain>
    </source>
</reference>
<feature type="signal peptide" evidence="5">
    <location>
        <begin position="1"/>
        <end position="24"/>
    </location>
</feature>
<dbReference type="GO" id="GO:0016798">
    <property type="term" value="F:hydrolase activity, acting on glycosyl bonds"/>
    <property type="evidence" value="ECO:0007669"/>
    <property type="project" value="UniProtKB-KW"/>
</dbReference>
<dbReference type="PROSITE" id="PS51762">
    <property type="entry name" value="GH16_2"/>
    <property type="match status" value="1"/>
</dbReference>
<dbReference type="SUPFAM" id="SSF49899">
    <property type="entry name" value="Concanavalin A-like lectins/glucanases"/>
    <property type="match status" value="1"/>
</dbReference>